<sequence length="246" mass="27303">MPPSDQPESLLFTRLPTELRLAMYKAALDLETNEAFNLFRTCQSINNEAQEVIYERTANFTSQADFFAWVERSSSKNLAYVKSLRLTLTDVDLAPLMDPRAFREPSRRVAVSTLCQNELQQLQNSFGPLPNLSSLTVTPPRRQQPAFSGAVFRPFLASLPLLCPRLKNLELADSEEVIKSIPALSTLTNVTLSRPMPKPSLEAIDERRKSSGRVAAVDLSVLVGMIHEGRRAASAPAHSMTAARYA</sequence>
<organism evidence="1 2">
    <name type="scientific">Saxophila tyrrhenica</name>
    <dbReference type="NCBI Taxonomy" id="1690608"/>
    <lineage>
        <taxon>Eukaryota</taxon>
        <taxon>Fungi</taxon>
        <taxon>Dikarya</taxon>
        <taxon>Ascomycota</taxon>
        <taxon>Pezizomycotina</taxon>
        <taxon>Dothideomycetes</taxon>
        <taxon>Dothideomycetidae</taxon>
        <taxon>Mycosphaerellales</taxon>
        <taxon>Extremaceae</taxon>
        <taxon>Saxophila</taxon>
    </lineage>
</organism>
<accession>A0AAV9P8Z0</accession>
<gene>
    <name evidence="1" type="ORF">LTR77_005613</name>
</gene>
<name>A0AAV9P8Z0_9PEZI</name>
<dbReference type="InterPro" id="IPR038883">
    <property type="entry name" value="AN11006-like"/>
</dbReference>
<reference evidence="1 2" key="1">
    <citation type="submission" date="2023-08" db="EMBL/GenBank/DDBJ databases">
        <title>Black Yeasts Isolated from many extreme environments.</title>
        <authorList>
            <person name="Coleine C."/>
            <person name="Stajich J.E."/>
            <person name="Selbmann L."/>
        </authorList>
    </citation>
    <scope>NUCLEOTIDE SEQUENCE [LARGE SCALE GENOMIC DNA]</scope>
    <source>
        <strain evidence="1 2">CCFEE 5935</strain>
    </source>
</reference>
<protein>
    <submittedName>
        <fullName evidence="1">Uncharacterized protein</fullName>
    </submittedName>
</protein>
<dbReference type="RefSeq" id="XP_064658982.1">
    <property type="nucleotide sequence ID" value="XM_064802857.1"/>
</dbReference>
<dbReference type="EMBL" id="JAVRRT010000008">
    <property type="protein sequence ID" value="KAK5169636.1"/>
    <property type="molecule type" value="Genomic_DNA"/>
</dbReference>
<dbReference type="GeneID" id="89926954"/>
<dbReference type="Proteomes" id="UP001337655">
    <property type="component" value="Unassembled WGS sequence"/>
</dbReference>
<proteinExistence type="predicted"/>
<evidence type="ECO:0000313" key="1">
    <source>
        <dbReference type="EMBL" id="KAK5169636.1"/>
    </source>
</evidence>
<comment type="caution">
    <text evidence="1">The sequence shown here is derived from an EMBL/GenBank/DDBJ whole genome shotgun (WGS) entry which is preliminary data.</text>
</comment>
<evidence type="ECO:0000313" key="2">
    <source>
        <dbReference type="Proteomes" id="UP001337655"/>
    </source>
</evidence>
<keyword evidence="2" id="KW-1185">Reference proteome</keyword>
<dbReference type="PANTHER" id="PTHR42085">
    <property type="entry name" value="F-BOX DOMAIN-CONTAINING PROTEIN"/>
    <property type="match status" value="1"/>
</dbReference>
<dbReference type="PANTHER" id="PTHR42085:SF1">
    <property type="entry name" value="F-BOX DOMAIN-CONTAINING PROTEIN"/>
    <property type="match status" value="1"/>
</dbReference>
<dbReference type="AlphaFoldDB" id="A0AAV9P8Z0"/>